<proteinExistence type="predicted"/>
<reference evidence="2 3" key="1">
    <citation type="submission" date="2017-05" db="EMBL/GenBank/DDBJ databases">
        <title>Complete and WGS of Bordetella genogroups.</title>
        <authorList>
            <person name="Spilker T."/>
            <person name="LiPuma J."/>
        </authorList>
    </citation>
    <scope>NUCLEOTIDE SEQUENCE [LARGE SCALE GENOMIC DNA]</scope>
    <source>
        <strain evidence="2 3">AU17610</strain>
    </source>
</reference>
<dbReference type="Proteomes" id="UP000217005">
    <property type="component" value="Unassembled WGS sequence"/>
</dbReference>
<feature type="region of interest" description="Disordered" evidence="1">
    <location>
        <begin position="60"/>
        <end position="81"/>
    </location>
</feature>
<protein>
    <recommendedName>
        <fullName evidence="4">Prepilin</fullName>
    </recommendedName>
</protein>
<evidence type="ECO:0000256" key="1">
    <source>
        <dbReference type="SAM" id="MobiDB-lite"/>
    </source>
</evidence>
<name>A0A261SHE2_9BORD</name>
<organism evidence="2 3">
    <name type="scientific">Bordetella genomosp. 1</name>
    <dbReference type="NCBI Taxonomy" id="1395607"/>
    <lineage>
        <taxon>Bacteria</taxon>
        <taxon>Pseudomonadati</taxon>
        <taxon>Pseudomonadota</taxon>
        <taxon>Betaproteobacteria</taxon>
        <taxon>Burkholderiales</taxon>
        <taxon>Alcaligenaceae</taxon>
        <taxon>Bordetella</taxon>
    </lineage>
</organism>
<evidence type="ECO:0000313" key="3">
    <source>
        <dbReference type="Proteomes" id="UP000217005"/>
    </source>
</evidence>
<sequence>MVGFALLEFSIAALLAVLVALGVADRLAREALDASARASGVWLHEVLDALGAALAQDQAAWAGGDPPRDGQGAPRYTDPQRPSLAELRRAGLLPQGFPERAPLGFGVRLRVAGTGCPGTGCRLDGVATSDRPVSGGRARPLDLVAVAPLLAQLEGHGAWVEPGSGRLLGRAAGVAALAAVAAAREAPGTVLAWTGHAPGAAGAPDPRYVWVHDSRDPQLRGALSVAGPLQAGGPVSAGTYLSPARFAREGSTCRAPLGALASGAQGEVLVCRGAVWHAAEGRSRFGGAYFVSVDHGCSRSQGAQTRNPYTSQCSCPSGYRPLMVANSAGGGWGYICYAP</sequence>
<dbReference type="EMBL" id="NEVL01000003">
    <property type="protein sequence ID" value="OZI36461.1"/>
    <property type="molecule type" value="Genomic_DNA"/>
</dbReference>
<accession>A0A261SHE2</accession>
<evidence type="ECO:0008006" key="4">
    <source>
        <dbReference type="Google" id="ProtNLM"/>
    </source>
</evidence>
<comment type="caution">
    <text evidence="2">The sequence shown here is derived from an EMBL/GenBank/DDBJ whole genome shotgun (WGS) entry which is preliminary data.</text>
</comment>
<evidence type="ECO:0000313" key="2">
    <source>
        <dbReference type="EMBL" id="OZI36461.1"/>
    </source>
</evidence>
<dbReference type="AlphaFoldDB" id="A0A261SHE2"/>
<gene>
    <name evidence="2" type="ORF">CEG14_15845</name>
</gene>